<dbReference type="RefSeq" id="XP_033420853.1">
    <property type="nucleotide sequence ID" value="XM_033576189.1"/>
</dbReference>
<dbReference type="VEuPathDB" id="FungiDB:EYZ11_013293"/>
<dbReference type="Proteomes" id="UP000324241">
    <property type="component" value="Unassembled WGS sequence"/>
</dbReference>
<evidence type="ECO:0000259" key="1">
    <source>
        <dbReference type="PROSITE" id="PS00028"/>
    </source>
</evidence>
<dbReference type="OrthoDB" id="4472000at2759"/>
<evidence type="ECO:0000313" key="3">
    <source>
        <dbReference type="Proteomes" id="UP000324241"/>
    </source>
</evidence>
<gene>
    <name evidence="2" type="ORF">ATNIH1004_011627</name>
</gene>
<comment type="caution">
    <text evidence="2">The sequence shown here is derived from an EMBL/GenBank/DDBJ whole genome shotgun (WGS) entry which is preliminary data.</text>
</comment>
<dbReference type="AlphaFoldDB" id="A0A5M9M457"/>
<protein>
    <recommendedName>
        <fullName evidence="1">C2H2-type domain-containing protein</fullName>
    </recommendedName>
</protein>
<dbReference type="PANTHER" id="PTHR42085">
    <property type="entry name" value="F-BOX DOMAIN-CONTAINING PROTEIN"/>
    <property type="match status" value="1"/>
</dbReference>
<dbReference type="PROSITE" id="PS00028">
    <property type="entry name" value="ZINC_FINGER_C2H2_1"/>
    <property type="match status" value="1"/>
</dbReference>
<dbReference type="InterPro" id="IPR013087">
    <property type="entry name" value="Znf_C2H2_type"/>
</dbReference>
<proteinExistence type="predicted"/>
<sequence>MPWSTKICQFCRKRYANKRALYNHLSEYIGAWRLPADGIHDVLQIEQVIRRLYPSAYEADEDRKYRCWTCCKIITSRRRFTEHVIYRRHCGFDPESWTGRGSMNLRKWSLPFDEDTVLLREDPFPFLRLPGNTACPELRFMVYGFLLCFEEVHFGEYLRYTDIDPHRSGLWQQYNPDNNLLAIMSVSRQIYDEARWTFYTGNRFSFESFDNLPVFLVGIGVENAMLLRSVSCKDRSEKFKDYTDHIQSCLRQAATTGDTSTGDLYIPHIEDLYLNLANQDALRPNILPFTGMIIVACYVRTLLLTQKEATRSHIASKNSWLINLTFENCSIPRVFPAPGRYTFLSTSAMVPVRRALVPGDTSGPGGNISAFTVHTHRLRLTGATADGYGQMIKTVENQDA</sequence>
<name>A0A5M9M457_9EURO</name>
<reference evidence="2 3" key="1">
    <citation type="submission" date="2019-08" db="EMBL/GenBank/DDBJ databases">
        <title>The genome sequence of a newly discovered highly antifungal drug resistant Aspergillus species, Aspergillus tanneri NIH 1004.</title>
        <authorList>
            <person name="Mounaud S."/>
            <person name="Singh I."/>
            <person name="Joardar V."/>
            <person name="Pakala S."/>
            <person name="Pakala S."/>
            <person name="Venepally P."/>
            <person name="Chung J.K."/>
            <person name="Losada L."/>
            <person name="Nierman W.C."/>
        </authorList>
    </citation>
    <scope>NUCLEOTIDE SEQUENCE [LARGE SCALE GENOMIC DNA]</scope>
    <source>
        <strain evidence="2 3">NIH1004</strain>
    </source>
</reference>
<dbReference type="InterPro" id="IPR038883">
    <property type="entry name" value="AN11006-like"/>
</dbReference>
<dbReference type="PANTHER" id="PTHR42085:SF2">
    <property type="entry name" value="F-BOX DOMAIN-CONTAINING PROTEIN"/>
    <property type="match status" value="1"/>
</dbReference>
<dbReference type="EMBL" id="QUQM01000009">
    <property type="protein sequence ID" value="KAA8641491.1"/>
    <property type="molecule type" value="Genomic_DNA"/>
</dbReference>
<accession>A0A5M9M457</accession>
<feature type="domain" description="C2H2-type" evidence="1">
    <location>
        <begin position="67"/>
        <end position="89"/>
    </location>
</feature>
<dbReference type="GeneID" id="54334328"/>
<organism evidence="2 3">
    <name type="scientific">Aspergillus tanneri</name>
    <dbReference type="NCBI Taxonomy" id="1220188"/>
    <lineage>
        <taxon>Eukaryota</taxon>
        <taxon>Fungi</taxon>
        <taxon>Dikarya</taxon>
        <taxon>Ascomycota</taxon>
        <taxon>Pezizomycotina</taxon>
        <taxon>Eurotiomycetes</taxon>
        <taxon>Eurotiomycetidae</taxon>
        <taxon>Eurotiales</taxon>
        <taxon>Aspergillaceae</taxon>
        <taxon>Aspergillus</taxon>
        <taxon>Aspergillus subgen. Circumdati</taxon>
    </lineage>
</organism>
<evidence type="ECO:0000313" key="2">
    <source>
        <dbReference type="EMBL" id="KAA8641491.1"/>
    </source>
</evidence>